<evidence type="ECO:0000313" key="2">
    <source>
        <dbReference type="EMBL" id="GGR42094.1"/>
    </source>
</evidence>
<protein>
    <submittedName>
        <fullName evidence="2">Uncharacterized protein</fullName>
    </submittedName>
</protein>
<evidence type="ECO:0000313" key="3">
    <source>
        <dbReference type="Proteomes" id="UP000658320"/>
    </source>
</evidence>
<dbReference type="EMBL" id="BMSX01000019">
    <property type="protein sequence ID" value="GGR42094.1"/>
    <property type="molecule type" value="Genomic_DNA"/>
</dbReference>
<reference evidence="2" key="1">
    <citation type="journal article" date="2014" name="Int. J. Syst. Evol. Microbiol.">
        <title>Complete genome sequence of Corynebacterium casei LMG S-19264T (=DSM 44701T), isolated from a smear-ripened cheese.</title>
        <authorList>
            <consortium name="US DOE Joint Genome Institute (JGI-PGF)"/>
            <person name="Walter F."/>
            <person name="Albersmeier A."/>
            <person name="Kalinowski J."/>
            <person name="Ruckert C."/>
        </authorList>
    </citation>
    <scope>NUCLEOTIDE SEQUENCE</scope>
    <source>
        <strain evidence="2">JCM 4346</strain>
    </source>
</reference>
<evidence type="ECO:0000256" key="1">
    <source>
        <dbReference type="SAM" id="MobiDB-lite"/>
    </source>
</evidence>
<organism evidence="2 3">
    <name type="scientific">Streptomyces aurantiogriseus</name>
    <dbReference type="NCBI Taxonomy" id="66870"/>
    <lineage>
        <taxon>Bacteria</taxon>
        <taxon>Bacillati</taxon>
        <taxon>Actinomycetota</taxon>
        <taxon>Actinomycetes</taxon>
        <taxon>Kitasatosporales</taxon>
        <taxon>Streptomycetaceae</taxon>
        <taxon>Streptomyces</taxon>
    </lineage>
</organism>
<name>A0A918FJG7_9ACTN</name>
<dbReference type="AlphaFoldDB" id="A0A918FJG7"/>
<dbReference type="SUPFAM" id="SSF51735">
    <property type="entry name" value="NAD(P)-binding Rossmann-fold domains"/>
    <property type="match status" value="1"/>
</dbReference>
<reference evidence="2" key="2">
    <citation type="submission" date="2020-09" db="EMBL/GenBank/DDBJ databases">
        <authorList>
            <person name="Sun Q."/>
            <person name="Ohkuma M."/>
        </authorList>
    </citation>
    <scope>NUCLEOTIDE SEQUENCE</scope>
    <source>
        <strain evidence="2">JCM 4346</strain>
    </source>
</reference>
<dbReference type="Gene3D" id="3.40.50.720">
    <property type="entry name" value="NAD(P)-binding Rossmann-like Domain"/>
    <property type="match status" value="1"/>
</dbReference>
<proteinExistence type="predicted"/>
<accession>A0A918FJG7</accession>
<dbReference type="Proteomes" id="UP000658320">
    <property type="component" value="Unassembled WGS sequence"/>
</dbReference>
<gene>
    <name evidence="2" type="ORF">GCM10010251_68830</name>
</gene>
<comment type="caution">
    <text evidence="2">The sequence shown here is derived from an EMBL/GenBank/DDBJ whole genome shotgun (WGS) entry which is preliminary data.</text>
</comment>
<keyword evidence="3" id="KW-1185">Reference proteome</keyword>
<feature type="region of interest" description="Disordered" evidence="1">
    <location>
        <begin position="68"/>
        <end position="89"/>
    </location>
</feature>
<sequence>MTAEGQPERIVRPEEVAWAITQLAAPAASFVTGVVLPDDGGAVVPHTVTANPPSLRNSDSRLREVASFTPRTEPGRPRHGGPAVKPDINRADVRTLHAAHRTLVFRLLGRPVRPCALLPRN</sequence>
<dbReference type="InterPro" id="IPR036291">
    <property type="entry name" value="NAD(P)-bd_dom_sf"/>
</dbReference>